<feature type="coiled-coil region" evidence="1">
    <location>
        <begin position="43"/>
        <end position="77"/>
    </location>
</feature>
<dbReference type="RefSeq" id="WP_186674088.1">
    <property type="nucleotide sequence ID" value="NZ_JABWRZ020000001.1"/>
</dbReference>
<keyword evidence="3" id="KW-1185">Reference proteome</keyword>
<gene>
    <name evidence="2" type="ORF">HU760_013455</name>
</gene>
<keyword evidence="1" id="KW-0175">Coiled coil</keyword>
<comment type="caution">
    <text evidence="2">The sequence shown here is derived from an EMBL/GenBank/DDBJ whole genome shotgun (WGS) entry which is preliminary data.</text>
</comment>
<name>A0ABS6QCA6_9PSED</name>
<accession>A0ABS6QCA6</accession>
<dbReference type="Proteomes" id="UP000609530">
    <property type="component" value="Unassembled WGS sequence"/>
</dbReference>
<evidence type="ECO:0000313" key="2">
    <source>
        <dbReference type="EMBL" id="MBV4491598.1"/>
    </source>
</evidence>
<evidence type="ECO:0000313" key="3">
    <source>
        <dbReference type="Proteomes" id="UP000609530"/>
    </source>
</evidence>
<organism evidence="2 3">
    <name type="scientific">Pseudomonas oryzicola</name>
    <dbReference type="NCBI Taxonomy" id="485876"/>
    <lineage>
        <taxon>Bacteria</taxon>
        <taxon>Pseudomonadati</taxon>
        <taxon>Pseudomonadota</taxon>
        <taxon>Gammaproteobacteria</taxon>
        <taxon>Pseudomonadales</taxon>
        <taxon>Pseudomonadaceae</taxon>
        <taxon>Pseudomonas</taxon>
    </lineage>
</organism>
<sequence>MLVKIQDMDESTVEMLKAITGKRTGSGAVEAAAIDYIAQCDTIKRLREQEASLTARLEAAERTIQRARAAASELLERTGQLI</sequence>
<dbReference type="EMBL" id="JABWRZ020000001">
    <property type="protein sequence ID" value="MBV4491598.1"/>
    <property type="molecule type" value="Genomic_DNA"/>
</dbReference>
<reference evidence="2 3" key="1">
    <citation type="journal article" date="2020" name="Microorganisms">
        <title>Reliable Identification of Environmental Pseudomonas Isolates Using the rpoD Gene.</title>
        <authorList>
            <consortium name="The Broad Institute Genome Sequencing Platform"/>
            <person name="Girard L."/>
            <person name="Lood C."/>
            <person name="Rokni-Zadeh H."/>
            <person name="van Noort V."/>
            <person name="Lavigne R."/>
            <person name="De Mot R."/>
        </authorList>
    </citation>
    <scope>NUCLEOTIDE SEQUENCE [LARGE SCALE GENOMIC DNA]</scope>
    <source>
        <strain evidence="2 3">RD9SR1</strain>
    </source>
</reference>
<proteinExistence type="predicted"/>
<protein>
    <submittedName>
        <fullName evidence="2">Uncharacterized protein</fullName>
    </submittedName>
</protein>
<evidence type="ECO:0000256" key="1">
    <source>
        <dbReference type="SAM" id="Coils"/>
    </source>
</evidence>